<organism evidence="2 3">
    <name type="scientific">Serendipita indica (strain DSM 11827)</name>
    <name type="common">Root endophyte fungus</name>
    <name type="synonym">Piriformospora indica</name>
    <dbReference type="NCBI Taxonomy" id="1109443"/>
    <lineage>
        <taxon>Eukaryota</taxon>
        <taxon>Fungi</taxon>
        <taxon>Dikarya</taxon>
        <taxon>Basidiomycota</taxon>
        <taxon>Agaricomycotina</taxon>
        <taxon>Agaricomycetes</taxon>
        <taxon>Sebacinales</taxon>
        <taxon>Serendipitaceae</taxon>
        <taxon>Serendipita</taxon>
    </lineage>
</organism>
<dbReference type="HOGENOM" id="CLU_146143_0_0_1"/>
<comment type="caution">
    <text evidence="2">The sequence shown here is derived from an EMBL/GenBank/DDBJ whole genome shotgun (WGS) entry which is preliminary data.</text>
</comment>
<dbReference type="Pfam" id="PF11528">
    <property type="entry name" value="DUF3224"/>
    <property type="match status" value="1"/>
</dbReference>
<dbReference type="AlphaFoldDB" id="G4TXM2"/>
<dbReference type="Gene3D" id="2.40.350.10">
    <property type="entry name" value="SO1590-like"/>
    <property type="match status" value="1"/>
</dbReference>
<proteinExistence type="predicted"/>
<keyword evidence="3" id="KW-1185">Reference proteome</keyword>
<dbReference type="Proteomes" id="UP000007148">
    <property type="component" value="Unassembled WGS sequence"/>
</dbReference>
<sequence>MVNRIDATFDDTGSWKESDVVPSGTAPAPEGEKQKLSSLDPVLRITTVNTERTFKGGMQGSALALYTMVYHNDPSKSSEMPMASYTGIMFFKGTVQGSKEGEATFTSSGTWGKDGQMRAVGEWTLVPGTLTGGLVDALGDKGVVKGGYSTAGHTDCQCWLEIGA</sequence>
<dbReference type="InParanoid" id="G4TXM2"/>
<gene>
    <name evidence="2" type="ORF">PIIN_10065</name>
</gene>
<dbReference type="InterPro" id="IPR021607">
    <property type="entry name" value="DUF3224"/>
</dbReference>
<reference evidence="2 3" key="1">
    <citation type="journal article" date="2011" name="PLoS Pathog.">
        <title>Endophytic Life Strategies Decoded by Genome and Transcriptome Analyses of the Mutualistic Root Symbiont Piriformospora indica.</title>
        <authorList>
            <person name="Zuccaro A."/>
            <person name="Lahrmann U."/>
            <person name="Guldener U."/>
            <person name="Langen G."/>
            <person name="Pfiffi S."/>
            <person name="Biedenkopf D."/>
            <person name="Wong P."/>
            <person name="Samans B."/>
            <person name="Grimm C."/>
            <person name="Basiewicz M."/>
            <person name="Murat C."/>
            <person name="Martin F."/>
            <person name="Kogel K.H."/>
        </authorList>
    </citation>
    <scope>NUCLEOTIDE SEQUENCE [LARGE SCALE GENOMIC DNA]</scope>
    <source>
        <strain evidence="2 3">DSM 11827</strain>
    </source>
</reference>
<dbReference type="EMBL" id="CAFZ01000596">
    <property type="protein sequence ID" value="CCA76065.1"/>
    <property type="molecule type" value="Genomic_DNA"/>
</dbReference>
<evidence type="ECO:0000256" key="1">
    <source>
        <dbReference type="SAM" id="MobiDB-lite"/>
    </source>
</evidence>
<evidence type="ECO:0008006" key="4">
    <source>
        <dbReference type="Google" id="ProtNLM"/>
    </source>
</evidence>
<accession>G4TXM2</accession>
<evidence type="ECO:0000313" key="2">
    <source>
        <dbReference type="EMBL" id="CCA76065.1"/>
    </source>
</evidence>
<dbReference type="OrthoDB" id="3203116at2759"/>
<feature type="region of interest" description="Disordered" evidence="1">
    <location>
        <begin position="1"/>
        <end position="35"/>
    </location>
</feature>
<protein>
    <recommendedName>
        <fullName evidence="4">DUF3224 domain-containing protein</fullName>
    </recommendedName>
</protein>
<dbReference type="SUPFAM" id="SSF159238">
    <property type="entry name" value="SO1590-like"/>
    <property type="match status" value="1"/>
</dbReference>
<evidence type="ECO:0000313" key="3">
    <source>
        <dbReference type="Proteomes" id="UP000007148"/>
    </source>
</evidence>
<dbReference type="InterPro" id="IPR023159">
    <property type="entry name" value="SO1590-like_sf"/>
</dbReference>
<name>G4TXM2_SERID</name>